<keyword evidence="2" id="KW-1185">Reference proteome</keyword>
<dbReference type="InterPro" id="IPR003749">
    <property type="entry name" value="ThiS/MoaD-like"/>
</dbReference>
<dbReference type="InterPro" id="IPR012675">
    <property type="entry name" value="Beta-grasp_dom_sf"/>
</dbReference>
<accession>A0ABW4MU58</accession>
<dbReference type="SUPFAM" id="SSF54285">
    <property type="entry name" value="MoaD/ThiS"/>
    <property type="match status" value="1"/>
</dbReference>
<gene>
    <name evidence="1" type="primary">thiS</name>
    <name evidence="1" type="ORF">ACFSFW_22915</name>
</gene>
<protein>
    <submittedName>
        <fullName evidence="1">Sulfur carrier protein ThiS</fullName>
    </submittedName>
</protein>
<evidence type="ECO:0000313" key="1">
    <source>
        <dbReference type="EMBL" id="MFD1781503.1"/>
    </source>
</evidence>
<comment type="caution">
    <text evidence="1">The sequence shown here is derived from an EMBL/GenBank/DDBJ whole genome shotgun (WGS) entry which is preliminary data.</text>
</comment>
<dbReference type="InterPro" id="IPR010035">
    <property type="entry name" value="Thi_S"/>
</dbReference>
<reference evidence="2" key="1">
    <citation type="journal article" date="2019" name="Int. J. Syst. Evol. Microbiol.">
        <title>The Global Catalogue of Microorganisms (GCM) 10K type strain sequencing project: providing services to taxonomists for standard genome sequencing and annotation.</title>
        <authorList>
            <consortium name="The Broad Institute Genomics Platform"/>
            <consortium name="The Broad Institute Genome Sequencing Center for Infectious Disease"/>
            <person name="Wu L."/>
            <person name="Ma J."/>
        </authorList>
    </citation>
    <scope>NUCLEOTIDE SEQUENCE [LARGE SCALE GENOMIC DNA]</scope>
    <source>
        <strain evidence="2">CCUG 15531</strain>
    </source>
</reference>
<name>A0ABW4MU58_9BACI</name>
<dbReference type="CDD" id="cd00565">
    <property type="entry name" value="Ubl_ThiS"/>
    <property type="match status" value="1"/>
</dbReference>
<proteinExistence type="predicted"/>
<organism evidence="1 2">
    <name type="scientific">Fredinandcohnia salidurans</name>
    <dbReference type="NCBI Taxonomy" id="2595041"/>
    <lineage>
        <taxon>Bacteria</taxon>
        <taxon>Bacillati</taxon>
        <taxon>Bacillota</taxon>
        <taxon>Bacilli</taxon>
        <taxon>Bacillales</taxon>
        <taxon>Bacillaceae</taxon>
        <taxon>Fredinandcohnia</taxon>
    </lineage>
</organism>
<dbReference type="PANTHER" id="PTHR34472:SF1">
    <property type="entry name" value="SULFUR CARRIER PROTEIN THIS"/>
    <property type="match status" value="1"/>
</dbReference>
<evidence type="ECO:0000313" key="2">
    <source>
        <dbReference type="Proteomes" id="UP001597227"/>
    </source>
</evidence>
<sequence>MKIRLNGEQIELPEEVNSVDKLLTHYSLENRIAIVEINEDIIQKDDYKTMKLKNGDIIEIVQFVGGG</sequence>
<dbReference type="NCBIfam" id="TIGR01683">
    <property type="entry name" value="thiS"/>
    <property type="match status" value="1"/>
</dbReference>
<dbReference type="RefSeq" id="WP_388041785.1">
    <property type="nucleotide sequence ID" value="NZ_JBHUEK010000034.1"/>
</dbReference>
<dbReference type="PANTHER" id="PTHR34472">
    <property type="entry name" value="SULFUR CARRIER PROTEIN THIS"/>
    <property type="match status" value="1"/>
</dbReference>
<dbReference type="Gene3D" id="3.10.20.30">
    <property type="match status" value="1"/>
</dbReference>
<dbReference type="EMBL" id="JBHUEK010000034">
    <property type="protein sequence ID" value="MFD1781503.1"/>
    <property type="molecule type" value="Genomic_DNA"/>
</dbReference>
<dbReference type="InterPro" id="IPR016155">
    <property type="entry name" value="Mopterin_synth/thiamin_S_b"/>
</dbReference>
<dbReference type="Pfam" id="PF02597">
    <property type="entry name" value="ThiS"/>
    <property type="match status" value="1"/>
</dbReference>
<dbReference type="Proteomes" id="UP001597227">
    <property type="component" value="Unassembled WGS sequence"/>
</dbReference>